<dbReference type="AlphaFoldDB" id="L1IRB7"/>
<evidence type="ECO:0000313" key="3">
    <source>
        <dbReference type="Proteomes" id="UP000011087"/>
    </source>
</evidence>
<reference evidence="3" key="2">
    <citation type="submission" date="2012-11" db="EMBL/GenBank/DDBJ databases">
        <authorList>
            <person name="Kuo A."/>
            <person name="Curtis B.A."/>
            <person name="Tanifuji G."/>
            <person name="Burki F."/>
            <person name="Gruber A."/>
            <person name="Irimia M."/>
            <person name="Maruyama S."/>
            <person name="Arias M.C."/>
            <person name="Ball S.G."/>
            <person name="Gile G.H."/>
            <person name="Hirakawa Y."/>
            <person name="Hopkins J.F."/>
            <person name="Rensing S.A."/>
            <person name="Schmutz J."/>
            <person name="Symeonidi A."/>
            <person name="Elias M."/>
            <person name="Eveleigh R.J."/>
            <person name="Herman E.K."/>
            <person name="Klute M.J."/>
            <person name="Nakayama T."/>
            <person name="Obornik M."/>
            <person name="Reyes-Prieto A."/>
            <person name="Armbrust E.V."/>
            <person name="Aves S.J."/>
            <person name="Beiko R.G."/>
            <person name="Coutinho P."/>
            <person name="Dacks J.B."/>
            <person name="Durnford D.G."/>
            <person name="Fast N.M."/>
            <person name="Green B.R."/>
            <person name="Grisdale C."/>
            <person name="Hempe F."/>
            <person name="Henrissat B."/>
            <person name="Hoppner M.P."/>
            <person name="Ishida K.-I."/>
            <person name="Kim E."/>
            <person name="Koreny L."/>
            <person name="Kroth P.G."/>
            <person name="Liu Y."/>
            <person name="Malik S.-B."/>
            <person name="Maier U.G."/>
            <person name="McRose D."/>
            <person name="Mock T."/>
            <person name="Neilson J.A."/>
            <person name="Onodera N.T."/>
            <person name="Poole A.M."/>
            <person name="Pritham E.J."/>
            <person name="Richards T.A."/>
            <person name="Rocap G."/>
            <person name="Roy S.W."/>
            <person name="Sarai C."/>
            <person name="Schaack S."/>
            <person name="Shirato S."/>
            <person name="Slamovits C.H."/>
            <person name="Spencer D.F."/>
            <person name="Suzuki S."/>
            <person name="Worden A.Z."/>
            <person name="Zauner S."/>
            <person name="Barry K."/>
            <person name="Bell C."/>
            <person name="Bharti A.K."/>
            <person name="Crow J.A."/>
            <person name="Grimwood J."/>
            <person name="Kramer R."/>
            <person name="Lindquist E."/>
            <person name="Lucas S."/>
            <person name="Salamov A."/>
            <person name="McFadden G.I."/>
            <person name="Lane C.E."/>
            <person name="Keeling P.J."/>
            <person name="Gray M.W."/>
            <person name="Grigoriev I.V."/>
            <person name="Archibald J.M."/>
        </authorList>
    </citation>
    <scope>NUCLEOTIDE SEQUENCE</scope>
    <source>
        <strain evidence="3">CCMP2712</strain>
    </source>
</reference>
<sequence length="86" mass="10076">MSDKDEFKRLNDDLSRLLRASVFPGAVSSFPKSSVTHEMLSQADPMNEEFRVEKTHFSKKYDLKNFMEAEFARRNLFKQVAKESKQ</sequence>
<organism evidence="1">
    <name type="scientific">Guillardia theta (strain CCMP2712)</name>
    <name type="common">Cryptophyte</name>
    <dbReference type="NCBI Taxonomy" id="905079"/>
    <lineage>
        <taxon>Eukaryota</taxon>
        <taxon>Cryptophyceae</taxon>
        <taxon>Pyrenomonadales</taxon>
        <taxon>Geminigeraceae</taxon>
        <taxon>Guillardia</taxon>
    </lineage>
</organism>
<dbReference type="GeneID" id="17295558"/>
<dbReference type="EnsemblProtists" id="EKX38801">
    <property type="protein sequence ID" value="EKX38801"/>
    <property type="gene ID" value="GUITHDRAFT_154631"/>
</dbReference>
<name>L1IRB7_GUITC</name>
<evidence type="ECO:0000313" key="1">
    <source>
        <dbReference type="EMBL" id="EKX38801.1"/>
    </source>
</evidence>
<dbReference type="HOGENOM" id="CLU_2502699_0_0_1"/>
<evidence type="ECO:0000313" key="2">
    <source>
        <dbReference type="EnsemblProtists" id="EKX38801"/>
    </source>
</evidence>
<accession>L1IRB7</accession>
<gene>
    <name evidence="1" type="ORF">GUITHDRAFT_154631</name>
</gene>
<proteinExistence type="predicted"/>
<dbReference type="Proteomes" id="UP000011087">
    <property type="component" value="Unassembled WGS sequence"/>
</dbReference>
<dbReference type="EMBL" id="JH993045">
    <property type="protein sequence ID" value="EKX38801.1"/>
    <property type="molecule type" value="Genomic_DNA"/>
</dbReference>
<reference evidence="1 3" key="1">
    <citation type="journal article" date="2012" name="Nature">
        <title>Algal genomes reveal evolutionary mosaicism and the fate of nucleomorphs.</title>
        <authorList>
            <consortium name="DOE Joint Genome Institute"/>
            <person name="Curtis B.A."/>
            <person name="Tanifuji G."/>
            <person name="Burki F."/>
            <person name="Gruber A."/>
            <person name="Irimia M."/>
            <person name="Maruyama S."/>
            <person name="Arias M.C."/>
            <person name="Ball S.G."/>
            <person name="Gile G.H."/>
            <person name="Hirakawa Y."/>
            <person name="Hopkins J.F."/>
            <person name="Kuo A."/>
            <person name="Rensing S.A."/>
            <person name="Schmutz J."/>
            <person name="Symeonidi A."/>
            <person name="Elias M."/>
            <person name="Eveleigh R.J."/>
            <person name="Herman E.K."/>
            <person name="Klute M.J."/>
            <person name="Nakayama T."/>
            <person name="Obornik M."/>
            <person name="Reyes-Prieto A."/>
            <person name="Armbrust E.V."/>
            <person name="Aves S.J."/>
            <person name="Beiko R.G."/>
            <person name="Coutinho P."/>
            <person name="Dacks J.B."/>
            <person name="Durnford D.G."/>
            <person name="Fast N.M."/>
            <person name="Green B.R."/>
            <person name="Grisdale C.J."/>
            <person name="Hempel F."/>
            <person name="Henrissat B."/>
            <person name="Hoppner M.P."/>
            <person name="Ishida K."/>
            <person name="Kim E."/>
            <person name="Koreny L."/>
            <person name="Kroth P.G."/>
            <person name="Liu Y."/>
            <person name="Malik S.B."/>
            <person name="Maier U.G."/>
            <person name="McRose D."/>
            <person name="Mock T."/>
            <person name="Neilson J.A."/>
            <person name="Onodera N.T."/>
            <person name="Poole A.M."/>
            <person name="Pritham E.J."/>
            <person name="Richards T.A."/>
            <person name="Rocap G."/>
            <person name="Roy S.W."/>
            <person name="Sarai C."/>
            <person name="Schaack S."/>
            <person name="Shirato S."/>
            <person name="Slamovits C.H."/>
            <person name="Spencer D.F."/>
            <person name="Suzuki S."/>
            <person name="Worden A.Z."/>
            <person name="Zauner S."/>
            <person name="Barry K."/>
            <person name="Bell C."/>
            <person name="Bharti A.K."/>
            <person name="Crow J.A."/>
            <person name="Grimwood J."/>
            <person name="Kramer R."/>
            <person name="Lindquist E."/>
            <person name="Lucas S."/>
            <person name="Salamov A."/>
            <person name="McFadden G.I."/>
            <person name="Lane C.E."/>
            <person name="Keeling P.J."/>
            <person name="Gray M.W."/>
            <person name="Grigoriev I.V."/>
            <person name="Archibald J.M."/>
        </authorList>
    </citation>
    <scope>NUCLEOTIDE SEQUENCE</scope>
    <source>
        <strain evidence="1 3">CCMP2712</strain>
    </source>
</reference>
<dbReference type="RefSeq" id="XP_005825781.1">
    <property type="nucleotide sequence ID" value="XM_005825724.1"/>
</dbReference>
<reference evidence="2" key="3">
    <citation type="submission" date="2016-03" db="UniProtKB">
        <authorList>
            <consortium name="EnsemblProtists"/>
        </authorList>
    </citation>
    <scope>IDENTIFICATION</scope>
</reference>
<protein>
    <submittedName>
        <fullName evidence="1 2">Uncharacterized protein</fullName>
    </submittedName>
</protein>
<keyword evidence="3" id="KW-1185">Reference proteome</keyword>
<dbReference type="PaxDb" id="55529-EKX38801"/>
<dbReference type="KEGG" id="gtt:GUITHDRAFT_154631"/>